<dbReference type="InterPro" id="IPR017803">
    <property type="entry name" value="CHP03437_C"/>
</dbReference>
<dbReference type="AlphaFoldDB" id="Q027H3"/>
<dbReference type="InParanoid" id="Q027H3"/>
<sequence length="696" mass="68012" precursor="true">MTRLSAILASALLACAIAPAATISTTMTVKGSGALTGTTFTGTADLTGIGTNLALTGTFAASTSSPGSYNAIFVISVNSTDKLNVNITIPAAILLGSATASGQITGGSGAYAGATGSFPSMPGTGAISGTSLTLSFSGAGTIVTGGTPPAPVPTITAVQDAASNTPGIAQGSIFIVKGTTLSPSGFTSYAPPRPTQPSGVKVTFTPTAGGTGTDAYIVYLYNQGGVNQIAAILPSNLAAGNYNVTVTNGTVSAPFAAQVVTSKIGLFTQDSSGTGLASVQNYISAGVVDLNRLTTGSVSGITISPAKPGQPVIAYGTGLGAYIAGDNSASPVFDFRASATIQAVVGGVSIPVDYAGRAGYAGEDQINFTLPANIPTGCSVSLQISVNGKLSPATSIAIAPDANSSACVIPGYTTSQLQKLDQGGTITAGGFAITQFAITVPQIGNVKSNSVSGGFTKLTGFQLSSAAQANVSVIQQGSCQVITSSGGSGTTAGGSLTYLDAGNVTVTGPAGSSLTNTPLNKSTDFSYSLSSTEGFAIPGQASFSLPAGTYSLAGAGGNDVGTFNTSISVGSPLAVTGGLPSSVTRSNALTLNWTGGNASDLVEIVGGSSTSTGTGTNVVTTSTTFICLTTAGQKTFTVPASILQQLPATSGTNTGILEVASGTVGPNFSASLKAGGSIDAGTFSSFVGTGATVTWQ</sequence>
<gene>
    <name evidence="2" type="ordered locus">Acid_1850</name>
</gene>
<proteinExistence type="predicted"/>
<organism evidence="2">
    <name type="scientific">Solibacter usitatus (strain Ellin6076)</name>
    <dbReference type="NCBI Taxonomy" id="234267"/>
    <lineage>
        <taxon>Bacteria</taxon>
        <taxon>Pseudomonadati</taxon>
        <taxon>Acidobacteriota</taxon>
        <taxon>Terriglobia</taxon>
        <taxon>Bryobacterales</taxon>
        <taxon>Solibacteraceae</taxon>
        <taxon>Candidatus Solibacter</taxon>
    </lineage>
</organism>
<accession>Q027H3</accession>
<name>Q027H3_SOLUE</name>
<dbReference type="KEGG" id="sus:Acid_1850"/>
<dbReference type="PROSITE" id="PS51257">
    <property type="entry name" value="PROKAR_LIPOPROTEIN"/>
    <property type="match status" value="1"/>
</dbReference>
<keyword evidence="1" id="KW-0732">Signal</keyword>
<dbReference type="EMBL" id="CP000473">
    <property type="protein sequence ID" value="ABJ82840.1"/>
    <property type="molecule type" value="Genomic_DNA"/>
</dbReference>
<reference evidence="2" key="1">
    <citation type="submission" date="2006-10" db="EMBL/GenBank/DDBJ databases">
        <title>Complete sequence of Solibacter usitatus Ellin6076.</title>
        <authorList>
            <consortium name="US DOE Joint Genome Institute"/>
            <person name="Copeland A."/>
            <person name="Lucas S."/>
            <person name="Lapidus A."/>
            <person name="Barry K."/>
            <person name="Detter J.C."/>
            <person name="Glavina del Rio T."/>
            <person name="Hammon N."/>
            <person name="Israni S."/>
            <person name="Dalin E."/>
            <person name="Tice H."/>
            <person name="Pitluck S."/>
            <person name="Thompson L.S."/>
            <person name="Brettin T."/>
            <person name="Bruce D."/>
            <person name="Han C."/>
            <person name="Tapia R."/>
            <person name="Gilna P."/>
            <person name="Schmutz J."/>
            <person name="Larimer F."/>
            <person name="Land M."/>
            <person name="Hauser L."/>
            <person name="Kyrpides N."/>
            <person name="Mikhailova N."/>
            <person name="Janssen P.H."/>
            <person name="Kuske C.R."/>
            <person name="Richardson P."/>
        </authorList>
    </citation>
    <scope>NUCLEOTIDE SEQUENCE</scope>
    <source>
        <strain evidence="2">Ellin6076</strain>
    </source>
</reference>
<dbReference type="eggNOG" id="COG3391">
    <property type="taxonomic scope" value="Bacteria"/>
</dbReference>
<evidence type="ECO:0000256" key="1">
    <source>
        <dbReference type="SAM" id="SignalP"/>
    </source>
</evidence>
<feature type="signal peptide" evidence="1">
    <location>
        <begin position="1"/>
        <end position="20"/>
    </location>
</feature>
<feature type="chain" id="PRO_5004163252" evidence="1">
    <location>
        <begin position="21"/>
        <end position="696"/>
    </location>
</feature>
<dbReference type="NCBIfam" id="TIGR03437">
    <property type="entry name" value="Soli_cterm"/>
    <property type="match status" value="1"/>
</dbReference>
<dbReference type="HOGENOM" id="CLU_395810_0_0_0"/>
<evidence type="ECO:0000313" key="2">
    <source>
        <dbReference type="EMBL" id="ABJ82840.1"/>
    </source>
</evidence>
<dbReference type="OrthoDB" id="128015at2"/>
<protein>
    <submittedName>
        <fullName evidence="2">Uncharacterized protein</fullName>
    </submittedName>
</protein>
<dbReference type="STRING" id="234267.Acid_1850"/>